<keyword evidence="3" id="KW-1133">Transmembrane helix</keyword>
<feature type="transmembrane region" description="Helical" evidence="3">
    <location>
        <begin position="102"/>
        <end position="121"/>
    </location>
</feature>
<name>A0A2J6QY62_HYAVF</name>
<evidence type="ECO:0000256" key="3">
    <source>
        <dbReference type="SAM" id="Phobius"/>
    </source>
</evidence>
<feature type="transmembrane region" description="Helical" evidence="3">
    <location>
        <begin position="133"/>
        <end position="151"/>
    </location>
</feature>
<feature type="transmembrane region" description="Helical" evidence="3">
    <location>
        <begin position="419"/>
        <end position="443"/>
    </location>
</feature>
<dbReference type="InterPro" id="IPR020846">
    <property type="entry name" value="MFS_dom"/>
</dbReference>
<sequence length="453" mass="48748">MNGPGTTTPLSQTATTTLEIQQQSHHSHAKSSNLPLSFWKWATQKSNSSSDIDTNPPPDGGLRAWTITIMAHMAGFNTFGFVNAYGVLQTYYVSRFDLPPSTVSWIGSISAFLMFFISAFSGRLTDAGYFHQTLLLGTTLQLLGFFAASFAKTYWQVLLAHGVCIGVGGGLVFIPAISLVGTYFTKHRSLALAICAVGNSFGGLIFSAILQSVLPRLGYGWAMRVCGFVIMGSMIPANLLLKPRRIKRNKAPLIEWSAFGEPIYACFSAGMFFCMVGMWIPVFYLGSFGRDIIHIGTKDASSLLLIINGVGVCGRVIPAIVAARFGPLNLMIPLSLISGLILFCWAGVSNHTEIIVFDVFYGFIMASAQGMLPPALGSLTDDLSKMGVRMGMVFSICGFAVLIGNPLAGALITRDGGRYLYAQMFAGAAMTLGVLFLTAARVLKSGWSIQVRV</sequence>
<dbReference type="GO" id="GO:0016020">
    <property type="term" value="C:membrane"/>
    <property type="evidence" value="ECO:0007669"/>
    <property type="project" value="UniProtKB-SubCell"/>
</dbReference>
<feature type="domain" description="Major facilitator superfamily (MFS) profile" evidence="4">
    <location>
        <begin position="354"/>
        <end position="453"/>
    </location>
</feature>
<evidence type="ECO:0000313" key="6">
    <source>
        <dbReference type="Proteomes" id="UP000235786"/>
    </source>
</evidence>
<organism evidence="5 6">
    <name type="scientific">Hyaloscypha variabilis (strain UAMH 11265 / GT02V1 / F)</name>
    <name type="common">Meliniomyces variabilis</name>
    <dbReference type="NCBI Taxonomy" id="1149755"/>
    <lineage>
        <taxon>Eukaryota</taxon>
        <taxon>Fungi</taxon>
        <taxon>Dikarya</taxon>
        <taxon>Ascomycota</taxon>
        <taxon>Pezizomycotina</taxon>
        <taxon>Leotiomycetes</taxon>
        <taxon>Helotiales</taxon>
        <taxon>Hyaloscyphaceae</taxon>
        <taxon>Hyaloscypha</taxon>
        <taxon>Hyaloscypha variabilis</taxon>
    </lineage>
</organism>
<evidence type="ECO:0000256" key="2">
    <source>
        <dbReference type="ARBA" id="ARBA00006727"/>
    </source>
</evidence>
<feature type="transmembrane region" description="Helical" evidence="3">
    <location>
        <begin position="157"/>
        <end position="183"/>
    </location>
</feature>
<keyword evidence="3" id="KW-0812">Transmembrane</keyword>
<comment type="similarity">
    <text evidence="2">Belongs to the major facilitator superfamily. Monocarboxylate porter (TC 2.A.1.13) family.</text>
</comment>
<keyword evidence="3" id="KW-0472">Membrane</keyword>
<dbReference type="AlphaFoldDB" id="A0A2J6QY62"/>
<dbReference type="OrthoDB" id="6499973at2759"/>
<evidence type="ECO:0000259" key="4">
    <source>
        <dbReference type="PROSITE" id="PS50850"/>
    </source>
</evidence>
<dbReference type="Proteomes" id="UP000235786">
    <property type="component" value="Unassembled WGS sequence"/>
</dbReference>
<dbReference type="Gene3D" id="1.20.1250.20">
    <property type="entry name" value="MFS general substrate transporter like domains"/>
    <property type="match status" value="2"/>
</dbReference>
<comment type="subcellular location">
    <subcellularLocation>
        <location evidence="1">Membrane</location>
        <topology evidence="1">Multi-pass membrane protein</topology>
    </subcellularLocation>
</comment>
<dbReference type="Pfam" id="PF07690">
    <property type="entry name" value="MFS_1"/>
    <property type="match status" value="1"/>
</dbReference>
<feature type="transmembrane region" description="Helical" evidence="3">
    <location>
        <begin position="64"/>
        <end position="82"/>
    </location>
</feature>
<gene>
    <name evidence="5" type="ORF">L207DRAFT_442392</name>
</gene>
<feature type="transmembrane region" description="Helical" evidence="3">
    <location>
        <begin position="262"/>
        <end position="282"/>
    </location>
</feature>
<evidence type="ECO:0000313" key="5">
    <source>
        <dbReference type="EMBL" id="PMD31202.1"/>
    </source>
</evidence>
<dbReference type="PANTHER" id="PTHR11360:SF130">
    <property type="entry name" value="MAJOR FACILITATOR SUPERFAMILY (MFS) PROFILE DOMAIN-CONTAINING PROTEIN-RELATED"/>
    <property type="match status" value="1"/>
</dbReference>
<dbReference type="InterPro" id="IPR050327">
    <property type="entry name" value="Proton-linked_MCT"/>
</dbReference>
<reference evidence="5 6" key="1">
    <citation type="submission" date="2016-04" db="EMBL/GenBank/DDBJ databases">
        <title>A degradative enzymes factory behind the ericoid mycorrhizal symbiosis.</title>
        <authorList>
            <consortium name="DOE Joint Genome Institute"/>
            <person name="Martino E."/>
            <person name="Morin E."/>
            <person name="Grelet G."/>
            <person name="Kuo A."/>
            <person name="Kohler A."/>
            <person name="Daghino S."/>
            <person name="Barry K."/>
            <person name="Choi C."/>
            <person name="Cichocki N."/>
            <person name="Clum A."/>
            <person name="Copeland A."/>
            <person name="Hainaut M."/>
            <person name="Haridas S."/>
            <person name="Labutti K."/>
            <person name="Lindquist E."/>
            <person name="Lipzen A."/>
            <person name="Khouja H.-R."/>
            <person name="Murat C."/>
            <person name="Ohm R."/>
            <person name="Olson A."/>
            <person name="Spatafora J."/>
            <person name="Veneault-Fourrey C."/>
            <person name="Henrissat B."/>
            <person name="Grigoriev I."/>
            <person name="Martin F."/>
            <person name="Perotto S."/>
        </authorList>
    </citation>
    <scope>NUCLEOTIDE SEQUENCE [LARGE SCALE GENOMIC DNA]</scope>
    <source>
        <strain evidence="5 6">F</strain>
    </source>
</reference>
<dbReference type="InterPro" id="IPR011701">
    <property type="entry name" value="MFS"/>
</dbReference>
<feature type="transmembrane region" description="Helical" evidence="3">
    <location>
        <begin position="302"/>
        <end position="323"/>
    </location>
</feature>
<protein>
    <submittedName>
        <fullName evidence="5">MFS monocarboxylate transporter</fullName>
    </submittedName>
</protein>
<dbReference type="InterPro" id="IPR036259">
    <property type="entry name" value="MFS_trans_sf"/>
</dbReference>
<feature type="transmembrane region" description="Helical" evidence="3">
    <location>
        <begin position="354"/>
        <end position="372"/>
    </location>
</feature>
<dbReference type="GO" id="GO:0022857">
    <property type="term" value="F:transmembrane transporter activity"/>
    <property type="evidence" value="ECO:0007669"/>
    <property type="project" value="InterPro"/>
</dbReference>
<feature type="transmembrane region" description="Helical" evidence="3">
    <location>
        <begin position="221"/>
        <end position="241"/>
    </location>
</feature>
<feature type="transmembrane region" description="Helical" evidence="3">
    <location>
        <begin position="393"/>
        <end position="413"/>
    </location>
</feature>
<dbReference type="SUPFAM" id="SSF103473">
    <property type="entry name" value="MFS general substrate transporter"/>
    <property type="match status" value="1"/>
</dbReference>
<dbReference type="PROSITE" id="PS50850">
    <property type="entry name" value="MFS"/>
    <property type="match status" value="1"/>
</dbReference>
<feature type="transmembrane region" description="Helical" evidence="3">
    <location>
        <begin position="330"/>
        <end position="348"/>
    </location>
</feature>
<dbReference type="PANTHER" id="PTHR11360">
    <property type="entry name" value="MONOCARBOXYLATE TRANSPORTER"/>
    <property type="match status" value="1"/>
</dbReference>
<evidence type="ECO:0000256" key="1">
    <source>
        <dbReference type="ARBA" id="ARBA00004141"/>
    </source>
</evidence>
<keyword evidence="6" id="KW-1185">Reference proteome</keyword>
<dbReference type="EMBL" id="KZ613963">
    <property type="protein sequence ID" value="PMD31202.1"/>
    <property type="molecule type" value="Genomic_DNA"/>
</dbReference>
<proteinExistence type="inferred from homology"/>
<feature type="transmembrane region" description="Helical" evidence="3">
    <location>
        <begin position="190"/>
        <end position="209"/>
    </location>
</feature>
<accession>A0A2J6QY62</accession>